<protein>
    <submittedName>
        <fullName evidence="9">Iron ABC transporter</fullName>
    </submittedName>
</protein>
<dbReference type="Pfam" id="PF01032">
    <property type="entry name" value="FecCD"/>
    <property type="match status" value="1"/>
</dbReference>
<dbReference type="EMBL" id="LDPH01000016">
    <property type="protein sequence ID" value="KLV25471.1"/>
    <property type="molecule type" value="Genomic_DNA"/>
</dbReference>
<keyword evidence="7 8" id="KW-0472">Membrane</keyword>
<evidence type="ECO:0000256" key="7">
    <source>
        <dbReference type="ARBA" id="ARBA00023136"/>
    </source>
</evidence>
<proteinExistence type="inferred from homology"/>
<keyword evidence="4" id="KW-1003">Cell membrane</keyword>
<dbReference type="CDD" id="cd06550">
    <property type="entry name" value="TM_ABC_iron-siderophores_like"/>
    <property type="match status" value="1"/>
</dbReference>
<comment type="subcellular location">
    <subcellularLocation>
        <location evidence="1">Cell membrane</location>
        <topology evidence="1">Multi-pass membrane protein</topology>
    </subcellularLocation>
</comment>
<dbReference type="SUPFAM" id="SSF81345">
    <property type="entry name" value="ABC transporter involved in vitamin B12 uptake, BtuC"/>
    <property type="match status" value="1"/>
</dbReference>
<comment type="similarity">
    <text evidence="2">Belongs to the binding-protein-dependent transport system permease family. FecCD subfamily.</text>
</comment>
<keyword evidence="5 8" id="KW-0812">Transmembrane</keyword>
<dbReference type="FunFam" id="1.10.3470.10:FF:000001">
    <property type="entry name" value="Vitamin B12 ABC transporter permease BtuC"/>
    <property type="match status" value="1"/>
</dbReference>
<reference evidence="9 10" key="1">
    <citation type="submission" date="2015-05" db="EMBL/GenBank/DDBJ databases">
        <title>Whole genome sequence and identification of bacterial endophytes from Costus igneus.</title>
        <authorList>
            <person name="Lee Y.P."/>
            <person name="Gan H.M."/>
            <person name="Eng W."/>
            <person name="Wheatley M.S."/>
            <person name="Caraballo A."/>
            <person name="Polter S."/>
            <person name="Savka M.A."/>
            <person name="Hudson A.O."/>
        </authorList>
    </citation>
    <scope>NUCLEOTIDE SEQUENCE [LARGE SCALE GENOMIC DNA]</scope>
    <source>
        <strain evidence="9 10">RIT379</strain>
    </source>
</reference>
<feature type="transmembrane region" description="Helical" evidence="8">
    <location>
        <begin position="12"/>
        <end position="33"/>
    </location>
</feature>
<keyword evidence="6 8" id="KW-1133">Transmembrane helix</keyword>
<feature type="transmembrane region" description="Helical" evidence="8">
    <location>
        <begin position="239"/>
        <end position="266"/>
    </location>
</feature>
<feature type="transmembrane region" description="Helical" evidence="8">
    <location>
        <begin position="151"/>
        <end position="172"/>
    </location>
</feature>
<evidence type="ECO:0000256" key="6">
    <source>
        <dbReference type="ARBA" id="ARBA00022989"/>
    </source>
</evidence>
<dbReference type="InterPro" id="IPR000522">
    <property type="entry name" value="ABC_transptr_permease_BtuC"/>
</dbReference>
<evidence type="ECO:0000256" key="8">
    <source>
        <dbReference type="SAM" id="Phobius"/>
    </source>
</evidence>
<dbReference type="Gene3D" id="1.10.3470.10">
    <property type="entry name" value="ABC transporter involved in vitamin B12 uptake, BtuC"/>
    <property type="match status" value="1"/>
</dbReference>
<gene>
    <name evidence="9" type="ORF">ABW02_15930</name>
</gene>
<dbReference type="GO" id="GO:0022857">
    <property type="term" value="F:transmembrane transporter activity"/>
    <property type="evidence" value="ECO:0007669"/>
    <property type="project" value="InterPro"/>
</dbReference>
<accession>A0A0J1IHT8</accession>
<feature type="transmembrane region" description="Helical" evidence="8">
    <location>
        <begin position="192"/>
        <end position="213"/>
    </location>
</feature>
<dbReference type="Proteomes" id="UP000036045">
    <property type="component" value="Unassembled WGS sequence"/>
</dbReference>
<evidence type="ECO:0000256" key="2">
    <source>
        <dbReference type="ARBA" id="ARBA00007935"/>
    </source>
</evidence>
<keyword evidence="3" id="KW-0813">Transport</keyword>
<dbReference type="AlphaFoldDB" id="A0A0J1IHT8"/>
<dbReference type="RefSeq" id="WP_047943275.1">
    <property type="nucleotide sequence ID" value="NZ_JBCLPU010000008.1"/>
</dbReference>
<sequence length="334" mass="35531">MLLLNNRRRIIGLIIGLLLLCTIFIFSIVLGYADTSFKTAIKAFQQFNGSNEHIIIKEVRLPRALIGTIVGSSLAITGALLQALTKNPLASPDLLGINSGASFFVIIGLFFFSINSLQAFAWLAFLGAAAAGLIVYFLGSLGNEGLTPIKLTLAGAAMAAMFSSFAHGFLVMNESALEEVLFWMAGSVQGRSLEILFSVLPYMIMGTLLAFLISNKMNVYSMGEDVARGLGQRTGTVKLLIGISVILLSGSAVAVAGPIGFIGIVVPHIVKWLVGNDYRWILPFCGITGGILLLLADIGARLILMPQEVPVGIMTAIIGTPFFIYIARNGGKSS</sequence>
<evidence type="ECO:0000256" key="3">
    <source>
        <dbReference type="ARBA" id="ARBA00022448"/>
    </source>
</evidence>
<dbReference type="InterPro" id="IPR037294">
    <property type="entry name" value="ABC_BtuC-like"/>
</dbReference>
<dbReference type="PANTHER" id="PTHR30472:SF65">
    <property type="entry name" value="SIDEROPHORE TRANSPORT SYSTEM PERMEASE PROTEIN YFIZ-RELATED"/>
    <property type="match status" value="1"/>
</dbReference>
<feature type="transmembrane region" description="Helical" evidence="8">
    <location>
        <begin position="278"/>
        <end position="296"/>
    </location>
</feature>
<evidence type="ECO:0000256" key="5">
    <source>
        <dbReference type="ARBA" id="ARBA00022692"/>
    </source>
</evidence>
<comment type="caution">
    <text evidence="9">The sequence shown here is derived from an EMBL/GenBank/DDBJ whole genome shotgun (WGS) entry which is preliminary data.</text>
</comment>
<feature type="transmembrane region" description="Helical" evidence="8">
    <location>
        <begin position="308"/>
        <end position="327"/>
    </location>
</feature>
<evidence type="ECO:0000256" key="1">
    <source>
        <dbReference type="ARBA" id="ARBA00004651"/>
    </source>
</evidence>
<feature type="transmembrane region" description="Helical" evidence="8">
    <location>
        <begin position="64"/>
        <end position="83"/>
    </location>
</feature>
<feature type="transmembrane region" description="Helical" evidence="8">
    <location>
        <begin position="95"/>
        <end position="114"/>
    </location>
</feature>
<dbReference type="PATRIC" id="fig|1397.4.peg.1383"/>
<dbReference type="GO" id="GO:0005886">
    <property type="term" value="C:plasma membrane"/>
    <property type="evidence" value="ECO:0007669"/>
    <property type="project" value="UniProtKB-SubCell"/>
</dbReference>
<dbReference type="GO" id="GO:0033214">
    <property type="term" value="P:siderophore-iron import into cell"/>
    <property type="evidence" value="ECO:0007669"/>
    <property type="project" value="TreeGrafter"/>
</dbReference>
<evidence type="ECO:0000313" key="10">
    <source>
        <dbReference type="Proteomes" id="UP000036045"/>
    </source>
</evidence>
<feature type="transmembrane region" description="Helical" evidence="8">
    <location>
        <begin position="120"/>
        <end position="139"/>
    </location>
</feature>
<name>A0A0J1IHT8_NIACI</name>
<dbReference type="OrthoDB" id="9811721at2"/>
<evidence type="ECO:0000256" key="4">
    <source>
        <dbReference type="ARBA" id="ARBA00022475"/>
    </source>
</evidence>
<dbReference type="PANTHER" id="PTHR30472">
    <property type="entry name" value="FERRIC ENTEROBACTIN TRANSPORT SYSTEM PERMEASE PROTEIN"/>
    <property type="match status" value="1"/>
</dbReference>
<organism evidence="9 10">
    <name type="scientific">Niallia circulans</name>
    <name type="common">Bacillus circulans</name>
    <dbReference type="NCBI Taxonomy" id="1397"/>
    <lineage>
        <taxon>Bacteria</taxon>
        <taxon>Bacillati</taxon>
        <taxon>Bacillota</taxon>
        <taxon>Bacilli</taxon>
        <taxon>Bacillales</taxon>
        <taxon>Bacillaceae</taxon>
        <taxon>Niallia</taxon>
    </lineage>
</organism>
<keyword evidence="10" id="KW-1185">Reference proteome</keyword>
<evidence type="ECO:0000313" key="9">
    <source>
        <dbReference type="EMBL" id="KLV25471.1"/>
    </source>
</evidence>